<proteinExistence type="predicted"/>
<name>A0ABV8VZ83_9BACI</name>
<evidence type="ECO:0000313" key="2">
    <source>
        <dbReference type="EMBL" id="MFC4388301.1"/>
    </source>
</evidence>
<comment type="caution">
    <text evidence="2">The sequence shown here is derived from an EMBL/GenBank/DDBJ whole genome shotgun (WGS) entry which is preliminary data.</text>
</comment>
<accession>A0ABV8VZ83</accession>
<gene>
    <name evidence="2" type="ORF">ACFOZ1_10860</name>
</gene>
<keyword evidence="1" id="KW-0812">Transmembrane</keyword>
<protein>
    <submittedName>
        <fullName evidence="2">Surface carbohydrate biosynthesis protein</fullName>
    </submittedName>
</protein>
<reference evidence="3" key="1">
    <citation type="journal article" date="2019" name="Int. J. Syst. Evol. Microbiol.">
        <title>The Global Catalogue of Microorganisms (GCM) 10K type strain sequencing project: providing services to taxonomists for standard genome sequencing and annotation.</title>
        <authorList>
            <consortium name="The Broad Institute Genomics Platform"/>
            <consortium name="The Broad Institute Genome Sequencing Center for Infectious Disease"/>
            <person name="Wu L."/>
            <person name="Ma J."/>
        </authorList>
    </citation>
    <scope>NUCLEOTIDE SEQUENCE [LARGE SCALE GENOMIC DNA]</scope>
    <source>
        <strain evidence="3">KACC 14058</strain>
    </source>
</reference>
<dbReference type="RefSeq" id="WP_390199229.1">
    <property type="nucleotide sequence ID" value="NZ_JBHSDV010000003.1"/>
</dbReference>
<dbReference type="Proteomes" id="UP001595880">
    <property type="component" value="Unassembled WGS sequence"/>
</dbReference>
<keyword evidence="1" id="KW-1133">Transmembrane helix</keyword>
<evidence type="ECO:0000313" key="3">
    <source>
        <dbReference type="Proteomes" id="UP001595880"/>
    </source>
</evidence>
<sequence>MARKLIYLPIEVKARELDAKLLLAYYAVFAGFDIIIGDMPTIYTLSETNQKGIVFFKGGPHGFRERMITHSYEFGHQIVELDEEGFLFQPTLYLQDRMQKKSLDMVTQEYCWGQNQFDTIVGAYPQSKDKVFVTGNPRFDLLSPKYRQLYKEDSNQLIDKYGDFILINTRFSIYNTAKGFKKTVHFKHIEQLYIEFIKMIKQLASELPNQTIIVRPHPGENRQSYQKELHTFQNVKIIHEGSLVPWLNAAKVVIHNGCTSGVEAYLLDKLVIAYVPFETKEAQLPNVLSNQATTVEEVIQLLKDSHKRNDDILHNHYKIENDTHAYTEIISLLEKVDTVSYQERLRINKFPVVKRKKSKRIFSLTENEIAMFFHRLNEIDNKKQIIDIHEICSNVYYLSLE</sequence>
<organism evidence="2 3">
    <name type="scientific">Gracilibacillus marinus</name>
    <dbReference type="NCBI Taxonomy" id="630535"/>
    <lineage>
        <taxon>Bacteria</taxon>
        <taxon>Bacillati</taxon>
        <taxon>Bacillota</taxon>
        <taxon>Bacilli</taxon>
        <taxon>Bacillales</taxon>
        <taxon>Bacillaceae</taxon>
        <taxon>Gracilibacillus</taxon>
    </lineage>
</organism>
<dbReference type="SUPFAM" id="SSF53756">
    <property type="entry name" value="UDP-Glycosyltransferase/glycogen phosphorylase"/>
    <property type="match status" value="1"/>
</dbReference>
<keyword evidence="1" id="KW-0472">Membrane</keyword>
<dbReference type="EMBL" id="JBHSDV010000003">
    <property type="protein sequence ID" value="MFC4388301.1"/>
    <property type="molecule type" value="Genomic_DNA"/>
</dbReference>
<evidence type="ECO:0000256" key="1">
    <source>
        <dbReference type="SAM" id="Phobius"/>
    </source>
</evidence>
<feature type="transmembrane region" description="Helical" evidence="1">
    <location>
        <begin position="21"/>
        <end position="43"/>
    </location>
</feature>
<keyword evidence="3" id="KW-1185">Reference proteome</keyword>
<dbReference type="NCBIfam" id="TIGR04396">
    <property type="entry name" value="surf_polysacc"/>
    <property type="match status" value="1"/>
</dbReference>
<dbReference type="InterPro" id="IPR030906">
    <property type="entry name" value="Surf_polysacc"/>
</dbReference>